<sequence>MPPQLKISIGLTNIRSHFWPCSIPHNGIHPNISRQHVQQMESENGKRSNMLSHL</sequence>
<accession>A0A2P2Q3H3</accession>
<feature type="region of interest" description="Disordered" evidence="1">
    <location>
        <begin position="34"/>
        <end position="54"/>
    </location>
</feature>
<evidence type="ECO:0000256" key="1">
    <source>
        <dbReference type="SAM" id="MobiDB-lite"/>
    </source>
</evidence>
<dbReference type="AlphaFoldDB" id="A0A2P2Q3H3"/>
<proteinExistence type="predicted"/>
<organism evidence="2">
    <name type="scientific">Rhizophora mucronata</name>
    <name type="common">Asiatic mangrove</name>
    <dbReference type="NCBI Taxonomy" id="61149"/>
    <lineage>
        <taxon>Eukaryota</taxon>
        <taxon>Viridiplantae</taxon>
        <taxon>Streptophyta</taxon>
        <taxon>Embryophyta</taxon>
        <taxon>Tracheophyta</taxon>
        <taxon>Spermatophyta</taxon>
        <taxon>Magnoliopsida</taxon>
        <taxon>eudicotyledons</taxon>
        <taxon>Gunneridae</taxon>
        <taxon>Pentapetalae</taxon>
        <taxon>rosids</taxon>
        <taxon>fabids</taxon>
        <taxon>Malpighiales</taxon>
        <taxon>Rhizophoraceae</taxon>
        <taxon>Rhizophora</taxon>
    </lineage>
</organism>
<dbReference type="EMBL" id="GGEC01081056">
    <property type="protein sequence ID" value="MBX61540.1"/>
    <property type="molecule type" value="Transcribed_RNA"/>
</dbReference>
<evidence type="ECO:0000313" key="2">
    <source>
        <dbReference type="EMBL" id="MBX61540.1"/>
    </source>
</evidence>
<reference evidence="2" key="1">
    <citation type="submission" date="2018-02" db="EMBL/GenBank/DDBJ databases">
        <title>Rhizophora mucronata_Transcriptome.</title>
        <authorList>
            <person name="Meera S.P."/>
            <person name="Sreeshan A."/>
            <person name="Augustine A."/>
        </authorList>
    </citation>
    <scope>NUCLEOTIDE SEQUENCE</scope>
    <source>
        <tissue evidence="2">Leaf</tissue>
    </source>
</reference>
<protein>
    <submittedName>
        <fullName evidence="2">Uncharacterized protein</fullName>
    </submittedName>
</protein>
<name>A0A2P2Q3H3_RHIMU</name>